<name>A0A5C5VXB7_9PLAN</name>
<evidence type="ECO:0000313" key="2">
    <source>
        <dbReference type="EMBL" id="TWT42625.1"/>
    </source>
</evidence>
<dbReference type="OrthoDB" id="267364at2"/>
<comment type="caution">
    <text evidence="2">The sequence shown here is derived from an EMBL/GenBank/DDBJ whole genome shotgun (WGS) entry which is preliminary data.</text>
</comment>
<proteinExistence type="predicted"/>
<evidence type="ECO:0000313" key="3">
    <source>
        <dbReference type="Proteomes" id="UP000317243"/>
    </source>
</evidence>
<protein>
    <recommendedName>
        <fullName evidence="1">SprT-like domain-containing protein</fullName>
    </recommendedName>
</protein>
<gene>
    <name evidence="2" type="ORF">KOR42_46750</name>
</gene>
<sequence length="164" mass="18883">MSMMQEIREWIDFALERNDVGYLSCMIRVRWNKRFTRKFADAGYGVCPPRGRIRISPMIWERASQGQRRETIIHETCHIVAYHLHGLAIKPHGIEWKSAMANCGVEPVVTHNIDLVGINVFHVRECTKIERCHVSRLDFAALKRGGLLHCTICGMRVNDNAIEV</sequence>
<keyword evidence="3" id="KW-1185">Reference proteome</keyword>
<dbReference type="EMBL" id="SIHI01000039">
    <property type="protein sequence ID" value="TWT42625.1"/>
    <property type="molecule type" value="Genomic_DNA"/>
</dbReference>
<dbReference type="Pfam" id="PF10263">
    <property type="entry name" value="SprT-like"/>
    <property type="match status" value="1"/>
</dbReference>
<dbReference type="GO" id="GO:0006950">
    <property type="term" value="P:response to stress"/>
    <property type="evidence" value="ECO:0007669"/>
    <property type="project" value="UniProtKB-ARBA"/>
</dbReference>
<reference evidence="2 3" key="1">
    <citation type="submission" date="2019-02" db="EMBL/GenBank/DDBJ databases">
        <title>Deep-cultivation of Planctomycetes and their phenomic and genomic characterization uncovers novel biology.</title>
        <authorList>
            <person name="Wiegand S."/>
            <person name="Jogler M."/>
            <person name="Boedeker C."/>
            <person name="Pinto D."/>
            <person name="Vollmers J."/>
            <person name="Rivas-Marin E."/>
            <person name="Kohn T."/>
            <person name="Peeters S.H."/>
            <person name="Heuer A."/>
            <person name="Rast P."/>
            <person name="Oberbeckmann S."/>
            <person name="Bunk B."/>
            <person name="Jeske O."/>
            <person name="Meyerdierks A."/>
            <person name="Storesund J.E."/>
            <person name="Kallscheuer N."/>
            <person name="Luecker S."/>
            <person name="Lage O.M."/>
            <person name="Pohl T."/>
            <person name="Merkel B.J."/>
            <person name="Hornburger P."/>
            <person name="Mueller R.-W."/>
            <person name="Bruemmer F."/>
            <person name="Labrenz M."/>
            <person name="Spormann A.M."/>
            <person name="Op Den Camp H."/>
            <person name="Overmann J."/>
            <person name="Amann R."/>
            <person name="Jetten M.S.M."/>
            <person name="Mascher T."/>
            <person name="Medema M.H."/>
            <person name="Devos D.P."/>
            <person name="Kaster A.-K."/>
            <person name="Ovreas L."/>
            <person name="Rohde M."/>
            <person name="Galperin M.Y."/>
            <person name="Jogler C."/>
        </authorList>
    </citation>
    <scope>NUCLEOTIDE SEQUENCE [LARGE SCALE GENOMIC DNA]</scope>
    <source>
        <strain evidence="2 3">KOR42</strain>
    </source>
</reference>
<accession>A0A5C5VXB7</accession>
<dbReference type="Proteomes" id="UP000317243">
    <property type="component" value="Unassembled WGS sequence"/>
</dbReference>
<dbReference type="RefSeq" id="WP_146512009.1">
    <property type="nucleotide sequence ID" value="NZ_SIHI01000039.1"/>
</dbReference>
<dbReference type="AlphaFoldDB" id="A0A5C5VXB7"/>
<feature type="domain" description="SprT-like" evidence="1">
    <location>
        <begin position="26"/>
        <end position="106"/>
    </location>
</feature>
<evidence type="ECO:0000259" key="1">
    <source>
        <dbReference type="Pfam" id="PF10263"/>
    </source>
</evidence>
<dbReference type="InterPro" id="IPR006640">
    <property type="entry name" value="SprT-like_domain"/>
</dbReference>
<organism evidence="2 3">
    <name type="scientific">Thalassoglobus neptunius</name>
    <dbReference type="NCBI Taxonomy" id="1938619"/>
    <lineage>
        <taxon>Bacteria</taxon>
        <taxon>Pseudomonadati</taxon>
        <taxon>Planctomycetota</taxon>
        <taxon>Planctomycetia</taxon>
        <taxon>Planctomycetales</taxon>
        <taxon>Planctomycetaceae</taxon>
        <taxon>Thalassoglobus</taxon>
    </lineage>
</organism>